<dbReference type="RefSeq" id="WP_056938801.1">
    <property type="nucleotide sequence ID" value="NZ_AZDM01000009.1"/>
</dbReference>
<feature type="domain" description="DUF4097" evidence="1">
    <location>
        <begin position="63"/>
        <end position="293"/>
    </location>
</feature>
<dbReference type="Pfam" id="PF13349">
    <property type="entry name" value="DUF4097"/>
    <property type="match status" value="1"/>
</dbReference>
<protein>
    <recommendedName>
        <fullName evidence="1">DUF4097 domain-containing protein</fullName>
    </recommendedName>
</protein>
<dbReference type="Proteomes" id="UP000295181">
    <property type="component" value="Unassembled WGS sequence"/>
</dbReference>
<reference evidence="2 3" key="1">
    <citation type="journal article" date="2019" name="Appl. Microbiol. Biotechnol.">
        <title>Uncovering carbohydrate metabolism through a genotype-phenotype association study of 56 lactic acid bacteria genomes.</title>
        <authorList>
            <person name="Buron-Moles G."/>
            <person name="Chailyan A."/>
            <person name="Dolejs I."/>
            <person name="Forster J."/>
            <person name="Miks M.H."/>
        </authorList>
    </citation>
    <scope>NUCLEOTIDE SEQUENCE [LARGE SCALE GENOMIC DNA]</scope>
    <source>
        <strain evidence="2 3">ATCC 4005</strain>
    </source>
</reference>
<proteinExistence type="predicted"/>
<dbReference type="Gene3D" id="2.160.20.120">
    <property type="match status" value="1"/>
</dbReference>
<name>A0A4R5NJG2_LENBU</name>
<evidence type="ECO:0000259" key="1">
    <source>
        <dbReference type="Pfam" id="PF13349"/>
    </source>
</evidence>
<evidence type="ECO:0000313" key="3">
    <source>
        <dbReference type="Proteomes" id="UP000295181"/>
    </source>
</evidence>
<evidence type="ECO:0000313" key="2">
    <source>
        <dbReference type="EMBL" id="TDG74776.1"/>
    </source>
</evidence>
<organism evidence="2 3">
    <name type="scientific">Lentilactobacillus buchneri DSM 20057</name>
    <dbReference type="NCBI Taxonomy" id="1423728"/>
    <lineage>
        <taxon>Bacteria</taxon>
        <taxon>Bacillati</taxon>
        <taxon>Bacillota</taxon>
        <taxon>Bacilli</taxon>
        <taxon>Lactobacillales</taxon>
        <taxon>Lactobacillaceae</taxon>
        <taxon>Lentilactobacillus</taxon>
    </lineage>
</organism>
<accession>A0A4R5NJG2</accession>
<dbReference type="GeneID" id="72460444"/>
<dbReference type="AlphaFoldDB" id="A0A4R5NJG2"/>
<gene>
    <name evidence="2" type="ORF">C5L32_002243</name>
</gene>
<sequence>MKKTVIVGLTVTLVGTVLLALGLGNGGARTVYWDHGFTTDQSTPVKSHQTSAKFSGVKNFSLSTASPVQIKKGNVSKIEVTYPSATKITQSGNTLHFNLKSPRKHHGIIFFGDFRRARQAFGKTIITVPRSMKVGTINSDVANSITIKNMTIKTITSSGVGDVNLNHVTTTENLDLENTGDVNLTTSTFPSAHLDVGAGDVDLTSNKFDSMAVETGAGDINFNSQKVGKSFTAHSDVGDISGHVVKNKRTQISVSADVGDASLFGSSHNKKIDSNAKNPVTYRFTSDVGDVTIHQS</sequence>
<comment type="caution">
    <text evidence="2">The sequence shown here is derived from an EMBL/GenBank/DDBJ whole genome shotgun (WGS) entry which is preliminary data.</text>
</comment>
<dbReference type="EMBL" id="PUFP01000073">
    <property type="protein sequence ID" value="TDG74776.1"/>
    <property type="molecule type" value="Genomic_DNA"/>
</dbReference>
<dbReference type="InterPro" id="IPR025164">
    <property type="entry name" value="Toastrack_DUF4097"/>
</dbReference>